<feature type="active site" description="Charge relay system" evidence="8 9">
    <location>
        <position position="109"/>
    </location>
</feature>
<evidence type="ECO:0000256" key="4">
    <source>
        <dbReference type="ARBA" id="ARBA00022729"/>
    </source>
</evidence>
<protein>
    <recommendedName>
        <fullName evidence="16">Peptidase S8/S53 domain-containing protein</fullName>
    </recommendedName>
</protein>
<dbReference type="Gene3D" id="3.40.50.200">
    <property type="entry name" value="Peptidase S8/S53 domain"/>
    <property type="match status" value="1"/>
</dbReference>
<dbReference type="PRINTS" id="PR00723">
    <property type="entry name" value="SUBTILISIN"/>
</dbReference>
<feature type="active site" description="Charge relay system" evidence="8 9">
    <location>
        <position position="493"/>
    </location>
</feature>
<dbReference type="CDD" id="cd02120">
    <property type="entry name" value="PA_subtilisin_like"/>
    <property type="match status" value="1"/>
</dbReference>
<dbReference type="PROSITE" id="PS00136">
    <property type="entry name" value="SUBTILASE_ASP"/>
    <property type="match status" value="1"/>
</dbReference>
<dbReference type="InterPro" id="IPR015500">
    <property type="entry name" value="Peptidase_S8_subtilisin-rel"/>
</dbReference>
<dbReference type="GO" id="GO:0005576">
    <property type="term" value="C:extracellular region"/>
    <property type="evidence" value="ECO:0007669"/>
    <property type="project" value="UniProtKB-SubCell"/>
</dbReference>
<evidence type="ECO:0000313" key="14">
    <source>
        <dbReference type="EMBL" id="OMO56560.1"/>
    </source>
</evidence>
<feature type="domain" description="Inhibitor I9" evidence="12">
    <location>
        <begin position="2"/>
        <end position="78"/>
    </location>
</feature>
<dbReference type="FunFam" id="2.60.40.2310:FF:000001">
    <property type="entry name" value="Subtilisin-like protease SBT1.5"/>
    <property type="match status" value="1"/>
</dbReference>
<sequence length="715" mass="76812">MVYIVYMGALPGVEYSPSSHHISMLKDVVQSSSVANLLLRSYKRSFNGFAAKLTNEEATKLASMKGVVSVFPSKTLQILTTRSWDFMGFNETAIRLPAIESDTIIGVIDTGIWPNSTSFQDEGFGPPPKKWKGVCEGGENYTCNNKAIGARFYPTHMIQNATDDNGHGSHTASTAAGNEVKNASFFGLGQGTARGAVPSARIAAYKVCSRFGFCQYENILAAFDDAIADGVDVISISIGGIFPREFHKDPIAIGAFHAMAKGIITLNSCGNNGLAGLQTVTSVAPWMVSVAASTIDRSFIDKVILGDGKTLNGLSINSFDLNGTKFPIVYGKEVATECGEERARICEANCLNRSLVKGKIVLCDNFRGNFIAHSVNAVGSIMLNDMFENLSSVVALPALALNKTNYDVVKFYQNSTKKPEALILKSEVIEDATAPIVATFSSRGPNPIVLDILKPDLSAPGVNILAAYSPLGTPTIGTSDKRHVDYHIVSGTSMACPHAAGVAAYVKTFHPDWSPSAIKSALMTTAWAMDQSKSQGSELAYGSGHINPIKARDPGLVYEAFVEDYIKLLCSMGYTLDQIRDISGDNSSSCPPSDQNIPPKDLNYPSMTAALVPSNKSFTVKFYRTVTNVGLANSTYKAQVSSHTSLIIEVIPDILSFKSLKERKSFNVTVTGKSLESSSMVSASLVWSDGIHTVRSPIIVHTYPKANFTVAHDFS</sequence>
<feature type="domain" description="Peptidase S8/S53" evidence="11">
    <location>
        <begin position="101"/>
        <end position="544"/>
    </location>
</feature>
<dbReference type="Proteomes" id="UP000187203">
    <property type="component" value="Unassembled WGS sequence"/>
</dbReference>
<dbReference type="GO" id="GO:0004252">
    <property type="term" value="F:serine-type endopeptidase activity"/>
    <property type="evidence" value="ECO:0007669"/>
    <property type="project" value="UniProtKB-UniRule"/>
</dbReference>
<keyword evidence="15" id="KW-1185">Reference proteome</keyword>
<evidence type="ECO:0000256" key="6">
    <source>
        <dbReference type="ARBA" id="ARBA00022825"/>
    </source>
</evidence>
<dbReference type="STRING" id="93759.A0A1R3GEW1"/>
<keyword evidence="7" id="KW-0325">Glycoprotein</keyword>
<dbReference type="GO" id="GO:0006508">
    <property type="term" value="P:proteolysis"/>
    <property type="evidence" value="ECO:0007669"/>
    <property type="project" value="UniProtKB-KW"/>
</dbReference>
<name>A0A1R3GEW1_9ROSI</name>
<dbReference type="PANTHER" id="PTHR10795">
    <property type="entry name" value="PROPROTEIN CONVERTASE SUBTILISIN/KEXIN"/>
    <property type="match status" value="1"/>
</dbReference>
<dbReference type="AlphaFoldDB" id="A0A1R3GEW1"/>
<dbReference type="InterPro" id="IPR045051">
    <property type="entry name" value="SBT"/>
</dbReference>
<dbReference type="InterPro" id="IPR034197">
    <property type="entry name" value="Peptidases_S8_3"/>
</dbReference>
<dbReference type="InterPro" id="IPR041469">
    <property type="entry name" value="Subtilisin-like_FN3"/>
</dbReference>
<dbReference type="EMBL" id="AWUE01022724">
    <property type="protein sequence ID" value="OMO56560.1"/>
    <property type="molecule type" value="Genomic_DNA"/>
</dbReference>
<dbReference type="OrthoDB" id="4803627at2759"/>
<reference evidence="15" key="1">
    <citation type="submission" date="2013-09" db="EMBL/GenBank/DDBJ databases">
        <title>Corchorus olitorius genome sequencing.</title>
        <authorList>
            <person name="Alam M."/>
            <person name="Haque M.S."/>
            <person name="Islam M.S."/>
            <person name="Emdad E.M."/>
            <person name="Islam M.M."/>
            <person name="Ahmed B."/>
            <person name="Halim A."/>
            <person name="Hossen Q.M.M."/>
            <person name="Hossain M.Z."/>
            <person name="Ahmed R."/>
            <person name="Khan M.M."/>
            <person name="Islam R."/>
            <person name="Rashid M.M."/>
            <person name="Khan S.A."/>
            <person name="Rahman M.S."/>
            <person name="Alam M."/>
            <person name="Yahiya A.S."/>
            <person name="Khan M.S."/>
            <person name="Azam M.S."/>
            <person name="Haque T."/>
            <person name="Lashkar M.Z.H."/>
            <person name="Akhand A.I."/>
            <person name="Morshed G."/>
            <person name="Roy S."/>
            <person name="Uddin K.S."/>
            <person name="Rabeya T."/>
            <person name="Hossain A.S."/>
            <person name="Chowdhury A."/>
            <person name="Snigdha A.R."/>
            <person name="Mortoza M.S."/>
            <person name="Matin S.A."/>
            <person name="Hoque S.M.E."/>
            <person name="Islam M.K."/>
            <person name="Roy D.K."/>
            <person name="Haider R."/>
            <person name="Moosa M.M."/>
            <person name="Elias S.M."/>
            <person name="Hasan A.M."/>
            <person name="Jahan S."/>
            <person name="Shafiuddin M."/>
            <person name="Mahmood N."/>
            <person name="Shommy N.S."/>
        </authorList>
    </citation>
    <scope>NUCLEOTIDE SEQUENCE [LARGE SCALE GENOMIC DNA]</scope>
    <source>
        <strain evidence="15">cv. O-4</strain>
    </source>
</reference>
<evidence type="ECO:0000259" key="11">
    <source>
        <dbReference type="Pfam" id="PF00082"/>
    </source>
</evidence>
<evidence type="ECO:0000256" key="3">
    <source>
        <dbReference type="ARBA" id="ARBA00022670"/>
    </source>
</evidence>
<comment type="similarity">
    <text evidence="2 9 10">Belongs to the peptidase S8 family.</text>
</comment>
<dbReference type="InterPro" id="IPR023828">
    <property type="entry name" value="Peptidase_S8_Ser-AS"/>
</dbReference>
<evidence type="ECO:0000256" key="9">
    <source>
        <dbReference type="PROSITE-ProRule" id="PRU01240"/>
    </source>
</evidence>
<evidence type="ECO:0008006" key="16">
    <source>
        <dbReference type="Google" id="ProtNLM"/>
    </source>
</evidence>
<dbReference type="Gene3D" id="3.50.30.30">
    <property type="match status" value="1"/>
</dbReference>
<keyword evidence="3 9" id="KW-0645">Protease</keyword>
<dbReference type="Pfam" id="PF17766">
    <property type="entry name" value="fn3_6"/>
    <property type="match status" value="1"/>
</dbReference>
<accession>A0A1R3GEW1</accession>
<feature type="active site" description="Charge relay system" evidence="8 9">
    <location>
        <position position="167"/>
    </location>
</feature>
<evidence type="ECO:0000256" key="7">
    <source>
        <dbReference type="ARBA" id="ARBA00023180"/>
    </source>
</evidence>
<comment type="subcellular location">
    <subcellularLocation>
        <location evidence="1">Secreted</location>
    </subcellularLocation>
</comment>
<evidence type="ECO:0000256" key="2">
    <source>
        <dbReference type="ARBA" id="ARBA00011073"/>
    </source>
</evidence>
<dbReference type="Gene3D" id="3.30.70.80">
    <property type="entry name" value="Peptidase S8 propeptide/proteinase inhibitor I9"/>
    <property type="match status" value="1"/>
</dbReference>
<dbReference type="CDD" id="cd04852">
    <property type="entry name" value="Peptidases_S8_3"/>
    <property type="match status" value="1"/>
</dbReference>
<evidence type="ECO:0000259" key="12">
    <source>
        <dbReference type="Pfam" id="PF05922"/>
    </source>
</evidence>
<dbReference type="InterPro" id="IPR023827">
    <property type="entry name" value="Peptidase_S8_Asp-AS"/>
</dbReference>
<feature type="domain" description="Subtilisin-like protease fibronectin type-III" evidence="13">
    <location>
        <begin position="601"/>
        <end position="700"/>
    </location>
</feature>
<dbReference type="InterPro" id="IPR037045">
    <property type="entry name" value="S8pro/Inhibitor_I9_sf"/>
</dbReference>
<dbReference type="PROSITE" id="PS51892">
    <property type="entry name" value="SUBTILASE"/>
    <property type="match status" value="1"/>
</dbReference>
<dbReference type="PROSITE" id="PS00138">
    <property type="entry name" value="SUBTILASE_SER"/>
    <property type="match status" value="1"/>
</dbReference>
<proteinExistence type="inferred from homology"/>
<evidence type="ECO:0000259" key="13">
    <source>
        <dbReference type="Pfam" id="PF17766"/>
    </source>
</evidence>
<dbReference type="InterPro" id="IPR010259">
    <property type="entry name" value="S8pro/Inhibitor_I9"/>
</dbReference>
<evidence type="ECO:0000256" key="8">
    <source>
        <dbReference type="PIRSR" id="PIRSR615500-1"/>
    </source>
</evidence>
<dbReference type="Pfam" id="PF00082">
    <property type="entry name" value="Peptidase_S8"/>
    <property type="match status" value="1"/>
</dbReference>
<evidence type="ECO:0000256" key="10">
    <source>
        <dbReference type="RuleBase" id="RU003355"/>
    </source>
</evidence>
<dbReference type="Pfam" id="PF05922">
    <property type="entry name" value="Inhibitor_I9"/>
    <property type="match status" value="1"/>
</dbReference>
<organism evidence="14 15">
    <name type="scientific">Corchorus olitorius</name>
    <dbReference type="NCBI Taxonomy" id="93759"/>
    <lineage>
        <taxon>Eukaryota</taxon>
        <taxon>Viridiplantae</taxon>
        <taxon>Streptophyta</taxon>
        <taxon>Embryophyta</taxon>
        <taxon>Tracheophyta</taxon>
        <taxon>Spermatophyta</taxon>
        <taxon>Magnoliopsida</taxon>
        <taxon>eudicotyledons</taxon>
        <taxon>Gunneridae</taxon>
        <taxon>Pentapetalae</taxon>
        <taxon>rosids</taxon>
        <taxon>malvids</taxon>
        <taxon>Malvales</taxon>
        <taxon>Malvaceae</taxon>
        <taxon>Grewioideae</taxon>
        <taxon>Apeibeae</taxon>
        <taxon>Corchorus</taxon>
    </lineage>
</organism>
<keyword evidence="6 9" id="KW-0720">Serine protease</keyword>
<evidence type="ECO:0000256" key="5">
    <source>
        <dbReference type="ARBA" id="ARBA00022801"/>
    </source>
</evidence>
<dbReference type="SUPFAM" id="SSF52743">
    <property type="entry name" value="Subtilisin-like"/>
    <property type="match status" value="1"/>
</dbReference>
<keyword evidence="5 9" id="KW-0378">Hydrolase</keyword>
<comment type="caution">
    <text evidence="14">The sequence shown here is derived from an EMBL/GenBank/DDBJ whole genome shotgun (WGS) entry which is preliminary data.</text>
</comment>
<evidence type="ECO:0000256" key="1">
    <source>
        <dbReference type="ARBA" id="ARBA00004613"/>
    </source>
</evidence>
<dbReference type="Gene3D" id="2.60.40.2310">
    <property type="match status" value="1"/>
</dbReference>
<dbReference type="InterPro" id="IPR036852">
    <property type="entry name" value="Peptidase_S8/S53_dom_sf"/>
</dbReference>
<gene>
    <name evidence="14" type="ORF">COLO4_35608</name>
</gene>
<dbReference type="InterPro" id="IPR000209">
    <property type="entry name" value="Peptidase_S8/S53_dom"/>
</dbReference>
<evidence type="ECO:0000313" key="15">
    <source>
        <dbReference type="Proteomes" id="UP000187203"/>
    </source>
</evidence>
<keyword evidence="4" id="KW-0732">Signal</keyword>